<protein>
    <submittedName>
        <fullName evidence="1">Uncharacterized protein</fullName>
    </submittedName>
</protein>
<proteinExistence type="predicted"/>
<organism evidence="1">
    <name type="scientific">Barrevirus sp</name>
    <dbReference type="NCBI Taxonomy" id="2487763"/>
    <lineage>
        <taxon>Viruses</taxon>
        <taxon>Varidnaviria</taxon>
        <taxon>Bamfordvirae</taxon>
        <taxon>Nucleocytoviricota</taxon>
        <taxon>Megaviricetes</taxon>
        <taxon>Imitervirales</taxon>
        <taxon>Mimiviridae</taxon>
        <taxon>Klosneuvirinae</taxon>
    </lineage>
</organism>
<sequence>MWTLVLFLSCLILNVDMYCTRKYVIHYMNCGFK</sequence>
<accession>A0A3G4ZR04</accession>
<reference evidence="1" key="1">
    <citation type="submission" date="2018-10" db="EMBL/GenBank/DDBJ databases">
        <title>Hidden diversity of soil giant viruses.</title>
        <authorList>
            <person name="Schulz F."/>
            <person name="Alteio L."/>
            <person name="Goudeau D."/>
            <person name="Ryan E.M."/>
            <person name="Malmstrom R.R."/>
            <person name="Blanchard J."/>
            <person name="Woyke T."/>
        </authorList>
    </citation>
    <scope>NUCLEOTIDE SEQUENCE</scope>
    <source>
        <strain evidence="1">BAV1</strain>
    </source>
</reference>
<gene>
    <name evidence="1" type="ORF">Barrevirus37_5</name>
</gene>
<evidence type="ECO:0000313" key="1">
    <source>
        <dbReference type="EMBL" id="AYV77336.1"/>
    </source>
</evidence>
<name>A0A3G4ZR04_9VIRU</name>
<dbReference type="EMBL" id="MK072034">
    <property type="protein sequence ID" value="AYV77336.1"/>
    <property type="molecule type" value="Genomic_DNA"/>
</dbReference>